<dbReference type="AlphaFoldDB" id="A0A6J4INK8"/>
<feature type="domain" description="Cupin type-2" evidence="1">
    <location>
        <begin position="26"/>
        <end position="90"/>
    </location>
</feature>
<organism evidence="2">
    <name type="scientific">uncultured Actinomycetospora sp</name>
    <dbReference type="NCBI Taxonomy" id="1135996"/>
    <lineage>
        <taxon>Bacteria</taxon>
        <taxon>Bacillati</taxon>
        <taxon>Actinomycetota</taxon>
        <taxon>Actinomycetes</taxon>
        <taxon>Pseudonocardiales</taxon>
        <taxon>Pseudonocardiaceae</taxon>
        <taxon>Actinomycetospora</taxon>
        <taxon>environmental samples</taxon>
    </lineage>
</organism>
<gene>
    <name evidence="2" type="ORF">AVDCRST_MAG54-2192</name>
</gene>
<dbReference type="Pfam" id="PF07883">
    <property type="entry name" value="Cupin_2"/>
    <property type="match status" value="1"/>
</dbReference>
<dbReference type="PANTHER" id="PTHR36440:SF1">
    <property type="entry name" value="PUTATIVE (AFU_ORTHOLOGUE AFUA_8G07350)-RELATED"/>
    <property type="match status" value="1"/>
</dbReference>
<accession>A0A6J4INK8</accession>
<dbReference type="InterPro" id="IPR014710">
    <property type="entry name" value="RmlC-like_jellyroll"/>
</dbReference>
<dbReference type="InterPro" id="IPR053146">
    <property type="entry name" value="QDO-like"/>
</dbReference>
<reference evidence="2" key="1">
    <citation type="submission" date="2020-02" db="EMBL/GenBank/DDBJ databases">
        <authorList>
            <person name="Meier V. D."/>
        </authorList>
    </citation>
    <scope>NUCLEOTIDE SEQUENCE</scope>
    <source>
        <strain evidence="2">AVDCRST_MAG54</strain>
    </source>
</reference>
<dbReference type="Gene3D" id="2.60.120.10">
    <property type="entry name" value="Jelly Rolls"/>
    <property type="match status" value="1"/>
</dbReference>
<name>A0A6J4INK8_9PSEU</name>
<dbReference type="InterPro" id="IPR011051">
    <property type="entry name" value="RmlC_Cupin_sf"/>
</dbReference>
<dbReference type="InterPro" id="IPR013096">
    <property type="entry name" value="Cupin_2"/>
</dbReference>
<dbReference type="EMBL" id="CADCTH010000288">
    <property type="protein sequence ID" value="CAA9255124.1"/>
    <property type="molecule type" value="Genomic_DNA"/>
</dbReference>
<sequence>MTAFEFADGQRITVEASAPDFVFSAVLPPRHSGPPAHRHRHETEVFTVVSGRLLVRRGRERRLVLPGESVSVPPGTTHAFANPGDEPVRFRTVETPAGPLQEQLRALAAAPGRPPLRELARINAAHDLSFTVAGLPDGLQRALWWLLARAAR</sequence>
<evidence type="ECO:0000259" key="1">
    <source>
        <dbReference type="Pfam" id="PF07883"/>
    </source>
</evidence>
<protein>
    <recommendedName>
        <fullName evidence="1">Cupin type-2 domain-containing protein</fullName>
    </recommendedName>
</protein>
<evidence type="ECO:0000313" key="2">
    <source>
        <dbReference type="EMBL" id="CAA9255124.1"/>
    </source>
</evidence>
<proteinExistence type="predicted"/>
<dbReference type="SUPFAM" id="SSF51182">
    <property type="entry name" value="RmlC-like cupins"/>
    <property type="match status" value="1"/>
</dbReference>
<dbReference type="PANTHER" id="PTHR36440">
    <property type="entry name" value="PUTATIVE (AFU_ORTHOLOGUE AFUA_8G07350)-RELATED"/>
    <property type="match status" value="1"/>
</dbReference>